<accession>A0A553Q946</accession>
<dbReference type="AlphaFoldDB" id="A0A553Q946"/>
<gene>
    <name evidence="1" type="ORF">DNTS_018465</name>
</gene>
<proteinExistence type="predicted"/>
<organism evidence="1 2">
    <name type="scientific">Danionella cerebrum</name>
    <dbReference type="NCBI Taxonomy" id="2873325"/>
    <lineage>
        <taxon>Eukaryota</taxon>
        <taxon>Metazoa</taxon>
        <taxon>Chordata</taxon>
        <taxon>Craniata</taxon>
        <taxon>Vertebrata</taxon>
        <taxon>Euteleostomi</taxon>
        <taxon>Actinopterygii</taxon>
        <taxon>Neopterygii</taxon>
        <taxon>Teleostei</taxon>
        <taxon>Ostariophysi</taxon>
        <taxon>Cypriniformes</taxon>
        <taxon>Danionidae</taxon>
        <taxon>Danioninae</taxon>
        <taxon>Danionella</taxon>
    </lineage>
</organism>
<name>A0A553Q946_9TELE</name>
<protein>
    <submittedName>
        <fullName evidence="1">Uncharacterized protein</fullName>
    </submittedName>
</protein>
<evidence type="ECO:0000313" key="2">
    <source>
        <dbReference type="Proteomes" id="UP000316079"/>
    </source>
</evidence>
<keyword evidence="2" id="KW-1185">Reference proteome</keyword>
<dbReference type="Proteomes" id="UP000316079">
    <property type="component" value="Unassembled WGS sequence"/>
</dbReference>
<sequence length="300" mass="32015">MNVVALTDFLMVRQRLPVDGGVIDSLMLTSRLHLGLDWATDSLDLLQHCITHLLSDLNLLKQILSALSQQLHTAGQVTKRKPAQTLTSTLATVPSVKKQDRKSLTQTDVFGTTESIRINASLGIWDGGPSAGGLVHLGCCRTAVLIAHTENLTGFFCVHHETLENDKLPTEEEELLFLLSFMGSGYLGKAELVDLLTDTLLTAFHGGGSFRSMENVMEEIPESSGKAGGCGSQAVDSIASSTVSSVITDGIYASAMVTSTSTPGSMLMLRLDIATGQSDADAVNGHLSLYWGFTGVFESL</sequence>
<comment type="caution">
    <text evidence="1">The sequence shown here is derived from an EMBL/GenBank/DDBJ whole genome shotgun (WGS) entry which is preliminary data.</text>
</comment>
<evidence type="ECO:0000313" key="1">
    <source>
        <dbReference type="EMBL" id="TRY86446.1"/>
    </source>
</evidence>
<dbReference type="EMBL" id="SRMA01026217">
    <property type="protein sequence ID" value="TRY86446.1"/>
    <property type="molecule type" value="Genomic_DNA"/>
</dbReference>
<reference evidence="1 2" key="1">
    <citation type="journal article" date="2019" name="Sci. Data">
        <title>Hybrid genome assembly and annotation of Danionella translucida.</title>
        <authorList>
            <person name="Kadobianskyi M."/>
            <person name="Schulze L."/>
            <person name="Schuelke M."/>
            <person name="Judkewitz B."/>
        </authorList>
    </citation>
    <scope>NUCLEOTIDE SEQUENCE [LARGE SCALE GENOMIC DNA]</scope>
    <source>
        <strain evidence="1 2">Bolton</strain>
    </source>
</reference>